<dbReference type="SUPFAM" id="SSF103473">
    <property type="entry name" value="MFS general substrate transporter"/>
    <property type="match status" value="1"/>
</dbReference>
<evidence type="ECO:0000313" key="9">
    <source>
        <dbReference type="Proteomes" id="UP000605846"/>
    </source>
</evidence>
<accession>A0A8H7BPT0</accession>
<comment type="caution">
    <text evidence="8">The sequence shown here is derived from an EMBL/GenBank/DDBJ whole genome shotgun (WGS) entry which is preliminary data.</text>
</comment>
<dbReference type="GO" id="GO:0005886">
    <property type="term" value="C:plasma membrane"/>
    <property type="evidence" value="ECO:0007669"/>
    <property type="project" value="TreeGrafter"/>
</dbReference>
<dbReference type="PANTHER" id="PTHR23502:SF51">
    <property type="entry name" value="QUINIDINE RESISTANCE PROTEIN 1-RELATED"/>
    <property type="match status" value="1"/>
</dbReference>
<evidence type="ECO:0000256" key="3">
    <source>
        <dbReference type="ARBA" id="ARBA00022692"/>
    </source>
</evidence>
<protein>
    <recommendedName>
        <fullName evidence="7">Major facilitator superfamily (MFS) profile domain-containing protein</fullName>
    </recommendedName>
</protein>
<sequence>MADPNEPYTVFTSSQVKLIVGITCLAGTLSGLSANIYFPALGAIQRDLNTTTQAVNLTVTVYLIFQALSPTFWGSLADKWGRRPVYILTLSIYIGACIGLALTPVYWLLLVLRMLQPFGSSSTIAIGAGVVGDVVESSKRGGYYGITNAAQLLGIIIGPVIGGIMAEELSWR</sequence>
<reference evidence="8" key="1">
    <citation type="submission" date="2020-01" db="EMBL/GenBank/DDBJ databases">
        <title>Genome Sequencing of Three Apophysomyces-Like Fungal Strains Confirms a Novel Fungal Genus in the Mucoromycota with divergent Burkholderia-like Endosymbiotic Bacteria.</title>
        <authorList>
            <person name="Stajich J.E."/>
            <person name="Macias A.M."/>
            <person name="Carter-House D."/>
            <person name="Lovett B."/>
            <person name="Kasson L.R."/>
            <person name="Berry K."/>
            <person name="Grigoriev I."/>
            <person name="Chang Y."/>
            <person name="Spatafora J."/>
            <person name="Kasson M.T."/>
        </authorList>
    </citation>
    <scope>NUCLEOTIDE SEQUENCE</scope>
    <source>
        <strain evidence="8">NRRL A-21654</strain>
    </source>
</reference>
<keyword evidence="5 6" id="KW-0472">Membrane</keyword>
<dbReference type="Pfam" id="PF07690">
    <property type="entry name" value="MFS_1"/>
    <property type="match status" value="1"/>
</dbReference>
<keyword evidence="3 6" id="KW-0812">Transmembrane</keyword>
<name>A0A8H7BPT0_9FUNG</name>
<feature type="transmembrane region" description="Helical" evidence="6">
    <location>
        <begin position="85"/>
        <end position="112"/>
    </location>
</feature>
<evidence type="ECO:0000256" key="6">
    <source>
        <dbReference type="SAM" id="Phobius"/>
    </source>
</evidence>
<dbReference type="OrthoDB" id="440553at2759"/>
<dbReference type="Proteomes" id="UP000605846">
    <property type="component" value="Unassembled WGS sequence"/>
</dbReference>
<dbReference type="PRINTS" id="PR01035">
    <property type="entry name" value="TCRTETA"/>
</dbReference>
<dbReference type="InterPro" id="IPR001958">
    <property type="entry name" value="Tet-R_TetA/multi-R_MdtG-like"/>
</dbReference>
<dbReference type="Gene3D" id="1.20.1720.10">
    <property type="entry name" value="Multidrug resistance protein D"/>
    <property type="match status" value="1"/>
</dbReference>
<proteinExistence type="predicted"/>
<organism evidence="8 9">
    <name type="scientific">Apophysomyces ossiformis</name>
    <dbReference type="NCBI Taxonomy" id="679940"/>
    <lineage>
        <taxon>Eukaryota</taxon>
        <taxon>Fungi</taxon>
        <taxon>Fungi incertae sedis</taxon>
        <taxon>Mucoromycota</taxon>
        <taxon>Mucoromycotina</taxon>
        <taxon>Mucoromycetes</taxon>
        <taxon>Mucorales</taxon>
        <taxon>Mucorineae</taxon>
        <taxon>Mucoraceae</taxon>
        <taxon>Apophysomyces</taxon>
    </lineage>
</organism>
<dbReference type="InterPro" id="IPR036259">
    <property type="entry name" value="MFS_trans_sf"/>
</dbReference>
<comment type="subcellular location">
    <subcellularLocation>
        <location evidence="1">Membrane</location>
        <topology evidence="1">Multi-pass membrane protein</topology>
    </subcellularLocation>
</comment>
<feature type="domain" description="Major facilitator superfamily (MFS) profile" evidence="7">
    <location>
        <begin position="19"/>
        <end position="172"/>
    </location>
</feature>
<evidence type="ECO:0000259" key="7">
    <source>
        <dbReference type="PROSITE" id="PS50850"/>
    </source>
</evidence>
<keyword evidence="9" id="KW-1185">Reference proteome</keyword>
<feature type="transmembrane region" description="Helical" evidence="6">
    <location>
        <begin position="54"/>
        <end position="73"/>
    </location>
</feature>
<evidence type="ECO:0000313" key="8">
    <source>
        <dbReference type="EMBL" id="KAF7724548.1"/>
    </source>
</evidence>
<evidence type="ECO:0000256" key="5">
    <source>
        <dbReference type="ARBA" id="ARBA00023136"/>
    </source>
</evidence>
<dbReference type="EMBL" id="JABAYA010000117">
    <property type="protein sequence ID" value="KAF7724548.1"/>
    <property type="molecule type" value="Genomic_DNA"/>
</dbReference>
<dbReference type="PANTHER" id="PTHR23502">
    <property type="entry name" value="MAJOR FACILITATOR SUPERFAMILY"/>
    <property type="match status" value="1"/>
</dbReference>
<dbReference type="GO" id="GO:0022857">
    <property type="term" value="F:transmembrane transporter activity"/>
    <property type="evidence" value="ECO:0007669"/>
    <property type="project" value="InterPro"/>
</dbReference>
<dbReference type="InterPro" id="IPR011701">
    <property type="entry name" value="MFS"/>
</dbReference>
<dbReference type="PROSITE" id="PS50850">
    <property type="entry name" value="MFS"/>
    <property type="match status" value="1"/>
</dbReference>
<evidence type="ECO:0000256" key="4">
    <source>
        <dbReference type="ARBA" id="ARBA00022989"/>
    </source>
</evidence>
<evidence type="ECO:0000256" key="1">
    <source>
        <dbReference type="ARBA" id="ARBA00004141"/>
    </source>
</evidence>
<evidence type="ECO:0000256" key="2">
    <source>
        <dbReference type="ARBA" id="ARBA00022448"/>
    </source>
</evidence>
<keyword evidence="2" id="KW-0813">Transport</keyword>
<keyword evidence="4 6" id="KW-1133">Transmembrane helix</keyword>
<gene>
    <name evidence="8" type="ORF">EC973_000925</name>
</gene>
<dbReference type="InterPro" id="IPR020846">
    <property type="entry name" value="MFS_dom"/>
</dbReference>
<dbReference type="AlphaFoldDB" id="A0A8H7BPT0"/>
<feature type="transmembrane region" description="Helical" evidence="6">
    <location>
        <begin position="18"/>
        <end position="42"/>
    </location>
</feature>